<reference evidence="1" key="1">
    <citation type="journal article" date="2009" name="Plant Mol. Biol.">
        <title>Insights into corn genes derived from large-scale cDNA sequencing.</title>
        <authorList>
            <person name="Alexandrov N.N."/>
            <person name="Brover V.V."/>
            <person name="Freidin S."/>
            <person name="Troukhan M.E."/>
            <person name="Tatarinova T.V."/>
            <person name="Zhang H."/>
            <person name="Swaller T.J."/>
            <person name="Lu Y.P."/>
            <person name="Bouck J."/>
            <person name="Flavell R.B."/>
            <person name="Feldmann K.A."/>
        </authorList>
    </citation>
    <scope>NUCLEOTIDE SEQUENCE</scope>
</reference>
<accession>B6T5Z5</accession>
<protein>
    <submittedName>
        <fullName evidence="1">Uncharacterized protein</fullName>
    </submittedName>
</protein>
<organism evidence="1">
    <name type="scientific">Zea mays</name>
    <name type="common">Maize</name>
    <dbReference type="NCBI Taxonomy" id="4577"/>
    <lineage>
        <taxon>Eukaryota</taxon>
        <taxon>Viridiplantae</taxon>
        <taxon>Streptophyta</taxon>
        <taxon>Embryophyta</taxon>
        <taxon>Tracheophyta</taxon>
        <taxon>Spermatophyta</taxon>
        <taxon>Magnoliopsida</taxon>
        <taxon>Liliopsida</taxon>
        <taxon>Poales</taxon>
        <taxon>Poaceae</taxon>
        <taxon>PACMAD clade</taxon>
        <taxon>Panicoideae</taxon>
        <taxon>Andropogonodae</taxon>
        <taxon>Andropogoneae</taxon>
        <taxon>Tripsacinae</taxon>
        <taxon>Zea</taxon>
    </lineage>
</organism>
<proteinExistence type="evidence at transcript level"/>
<name>B6T5Z5_MAIZE</name>
<dbReference type="EMBL" id="EU960410">
    <property type="protein sequence ID" value="ACG32528.1"/>
    <property type="molecule type" value="mRNA"/>
</dbReference>
<dbReference type="AlphaFoldDB" id="B6T5Z5"/>
<sequence length="47" mass="5257">MGHAGSSDGRVRRGRLQRWWPHEAWLAPVSFDDQLLRSDGLGGGVLR</sequence>
<evidence type="ECO:0000313" key="1">
    <source>
        <dbReference type="EMBL" id="ACG32528.1"/>
    </source>
</evidence>